<organism evidence="1">
    <name type="scientific">viral metagenome</name>
    <dbReference type="NCBI Taxonomy" id="1070528"/>
    <lineage>
        <taxon>unclassified sequences</taxon>
        <taxon>metagenomes</taxon>
        <taxon>organismal metagenomes</taxon>
    </lineage>
</organism>
<evidence type="ECO:0000313" key="1">
    <source>
        <dbReference type="EMBL" id="QHT90672.1"/>
    </source>
</evidence>
<reference evidence="1" key="1">
    <citation type="journal article" date="2020" name="Nature">
        <title>Giant virus diversity and host interactions through global metagenomics.</title>
        <authorList>
            <person name="Schulz F."/>
            <person name="Roux S."/>
            <person name="Paez-Espino D."/>
            <person name="Jungbluth S."/>
            <person name="Walsh D.A."/>
            <person name="Denef V.J."/>
            <person name="McMahon K.D."/>
            <person name="Konstantinidis K.T."/>
            <person name="Eloe-Fadrosh E.A."/>
            <person name="Kyrpides N.C."/>
            <person name="Woyke T."/>
        </authorList>
    </citation>
    <scope>NUCLEOTIDE SEQUENCE</scope>
    <source>
        <strain evidence="1">GVMAG-M-3300023184-71</strain>
    </source>
</reference>
<dbReference type="EMBL" id="MN740156">
    <property type="protein sequence ID" value="QHT90672.1"/>
    <property type="molecule type" value="Genomic_DNA"/>
</dbReference>
<accession>A0A6C0ICS0</accession>
<sequence>MISPEVIQGNAYTFLNEKGHSLVCAPDFVYNPNTGTCPGYQSMDPRTVDAPRAIRTTYDRPPLYSKNTQPLQNMYTSPGASTGFYPSYQAIKNGNLFYYTDRDIADPYGIDPYTLTSYTIPQMEVDPMGAYRPIYQKVPIFKNNRNSSQYTFDQDQMQFREDLMALQSRKMNESDFSTFQLYNDPKTYFHNSIANPGTYPCPDACSFGRGRMG</sequence>
<protein>
    <submittedName>
        <fullName evidence="1">Uncharacterized protein</fullName>
    </submittedName>
</protein>
<name>A0A6C0ICS0_9ZZZZ</name>
<proteinExistence type="predicted"/>
<dbReference type="AlphaFoldDB" id="A0A6C0ICS0"/>